<evidence type="ECO:0000256" key="11">
    <source>
        <dbReference type="ARBA" id="ARBA00032441"/>
    </source>
</evidence>
<keyword evidence="4" id="KW-0963">Cytoplasm</keyword>
<evidence type="ECO:0000256" key="3">
    <source>
        <dbReference type="ARBA" id="ARBA00019010"/>
    </source>
</evidence>
<dbReference type="InterPro" id="IPR003442">
    <property type="entry name" value="T6A_TsaE"/>
</dbReference>
<keyword evidence="9" id="KW-0460">Magnesium</keyword>
<keyword evidence="6" id="KW-0479">Metal-binding</keyword>
<feature type="region of interest" description="Disordered" evidence="12">
    <location>
        <begin position="1"/>
        <end position="31"/>
    </location>
</feature>
<comment type="similarity">
    <text evidence="2">Belongs to the TsaE family.</text>
</comment>
<evidence type="ECO:0000256" key="7">
    <source>
        <dbReference type="ARBA" id="ARBA00022741"/>
    </source>
</evidence>
<dbReference type="AlphaFoldDB" id="A0AAC9LIQ6"/>
<dbReference type="GO" id="GO:0005524">
    <property type="term" value="F:ATP binding"/>
    <property type="evidence" value="ECO:0007669"/>
    <property type="project" value="UniProtKB-KW"/>
</dbReference>
<dbReference type="GO" id="GO:0005737">
    <property type="term" value="C:cytoplasm"/>
    <property type="evidence" value="ECO:0007669"/>
    <property type="project" value="UniProtKB-SubCell"/>
</dbReference>
<comment type="function">
    <text evidence="10">Required for the formation of a threonylcarbamoyl group on adenosine at position 37 (t(6)A37) in tRNAs that read codons beginning with adenine. Is involved in the transfer of the threonylcarbamoyl moiety of threonylcarbamoyl-AMP (TC-AMP) to the N6 group of A37, together with TsaD and TsaB. TsaE seems to play an indirect role in the t(6)A biosynthesis pathway, possibly in regulating the core enzymatic function of TsaD.</text>
</comment>
<protein>
    <recommendedName>
        <fullName evidence="3">tRNA threonylcarbamoyladenosine biosynthesis protein TsaE</fullName>
    </recommendedName>
    <alternativeName>
        <fullName evidence="11">t(6)A37 threonylcarbamoyladenosine biosynthesis protein TsaE</fullName>
    </alternativeName>
</protein>
<accession>A0AAC9LIQ6</accession>
<name>A0AAC9LIQ6_9PSEU</name>
<dbReference type="NCBIfam" id="TIGR00150">
    <property type="entry name" value="T6A_YjeE"/>
    <property type="match status" value="1"/>
</dbReference>
<evidence type="ECO:0000256" key="2">
    <source>
        <dbReference type="ARBA" id="ARBA00007599"/>
    </source>
</evidence>
<dbReference type="PANTHER" id="PTHR33540:SF2">
    <property type="entry name" value="TRNA THREONYLCARBAMOYLADENOSINE BIOSYNTHESIS PROTEIN TSAE"/>
    <property type="match status" value="1"/>
</dbReference>
<evidence type="ECO:0000313" key="13">
    <source>
        <dbReference type="EMBL" id="APU17595.1"/>
    </source>
</evidence>
<keyword evidence="7" id="KW-0547">Nucleotide-binding</keyword>
<dbReference type="EMBL" id="CP016076">
    <property type="protein sequence ID" value="APU17595.1"/>
    <property type="molecule type" value="Genomic_DNA"/>
</dbReference>
<evidence type="ECO:0000256" key="4">
    <source>
        <dbReference type="ARBA" id="ARBA00022490"/>
    </source>
</evidence>
<dbReference type="PANTHER" id="PTHR33540">
    <property type="entry name" value="TRNA THREONYLCARBAMOYLADENOSINE BIOSYNTHESIS PROTEIN TSAE"/>
    <property type="match status" value="1"/>
</dbReference>
<dbReference type="Proteomes" id="UP000185511">
    <property type="component" value="Chromosome"/>
</dbReference>
<evidence type="ECO:0000256" key="6">
    <source>
        <dbReference type="ARBA" id="ARBA00022723"/>
    </source>
</evidence>
<dbReference type="GO" id="GO:0002949">
    <property type="term" value="P:tRNA threonylcarbamoyladenosine modification"/>
    <property type="evidence" value="ECO:0007669"/>
    <property type="project" value="InterPro"/>
</dbReference>
<evidence type="ECO:0000256" key="9">
    <source>
        <dbReference type="ARBA" id="ARBA00022842"/>
    </source>
</evidence>
<dbReference type="SUPFAM" id="SSF52540">
    <property type="entry name" value="P-loop containing nucleoside triphosphate hydrolases"/>
    <property type="match status" value="1"/>
</dbReference>
<dbReference type="InterPro" id="IPR027417">
    <property type="entry name" value="P-loop_NTPase"/>
</dbReference>
<keyword evidence="14" id="KW-1185">Reference proteome</keyword>
<evidence type="ECO:0000313" key="14">
    <source>
        <dbReference type="Proteomes" id="UP000185511"/>
    </source>
</evidence>
<dbReference type="KEGG" id="acad:UA74_27970"/>
<keyword evidence="8" id="KW-0067">ATP-binding</keyword>
<dbReference type="Pfam" id="PF02367">
    <property type="entry name" value="TsaE"/>
    <property type="match status" value="1"/>
</dbReference>
<dbReference type="GO" id="GO:0046872">
    <property type="term" value="F:metal ion binding"/>
    <property type="evidence" value="ECO:0007669"/>
    <property type="project" value="UniProtKB-KW"/>
</dbReference>
<evidence type="ECO:0000256" key="12">
    <source>
        <dbReference type="SAM" id="MobiDB-lite"/>
    </source>
</evidence>
<comment type="subcellular location">
    <subcellularLocation>
        <location evidence="1">Cytoplasm</location>
    </subcellularLocation>
</comment>
<evidence type="ECO:0000256" key="8">
    <source>
        <dbReference type="ARBA" id="ARBA00022840"/>
    </source>
</evidence>
<evidence type="ECO:0000256" key="10">
    <source>
        <dbReference type="ARBA" id="ARBA00024908"/>
    </source>
</evidence>
<keyword evidence="5" id="KW-0819">tRNA processing</keyword>
<evidence type="ECO:0000256" key="5">
    <source>
        <dbReference type="ARBA" id="ARBA00022694"/>
    </source>
</evidence>
<evidence type="ECO:0000256" key="1">
    <source>
        <dbReference type="ARBA" id="ARBA00004496"/>
    </source>
</evidence>
<proteinExistence type="inferred from homology"/>
<reference evidence="14" key="1">
    <citation type="submission" date="2016-06" db="EMBL/GenBank/DDBJ databases">
        <title>Complete genome sequence of Actinoalloteichus fjordicus DSM 46855 (=ADI127-17), type strain of the new species Actinoalloteichus fjordicus.</title>
        <authorList>
            <person name="Ruckert C."/>
            <person name="Nouioui I."/>
            <person name="Willmese J."/>
            <person name="van Wezel G."/>
            <person name="Klenk H.-P."/>
            <person name="Kalinowski J."/>
            <person name="Zotchev S.B."/>
        </authorList>
    </citation>
    <scope>NUCLEOTIDE SEQUENCE [LARGE SCALE GENOMIC DNA]</scope>
    <source>
        <strain evidence="14">ADI127-7</strain>
    </source>
</reference>
<organism evidence="13 14">
    <name type="scientific">Actinoalloteichus fjordicus</name>
    <dbReference type="NCBI Taxonomy" id="1612552"/>
    <lineage>
        <taxon>Bacteria</taxon>
        <taxon>Bacillati</taxon>
        <taxon>Actinomycetota</taxon>
        <taxon>Actinomycetes</taxon>
        <taxon>Pseudonocardiales</taxon>
        <taxon>Pseudonocardiaceae</taxon>
        <taxon>Actinoalloteichus</taxon>
    </lineage>
</organism>
<gene>
    <name evidence="13" type="ORF">UA74_27970</name>
</gene>
<dbReference type="Gene3D" id="3.40.50.300">
    <property type="entry name" value="P-loop containing nucleotide triphosphate hydrolases"/>
    <property type="match status" value="1"/>
</dbReference>
<sequence>MIDDATAADLPGRSVSPARSGAEGRVADGTAAAVERRRTLPTPADTHALGQRLGGIVEAGDLVVLAGPLGAGKTALTQGIGAGLGVLGRVTSPTFVIARLHRPAPDGRGVALVHVDAYRLGGFGELEDLDLGLDLDQAVVVVEWGEGLAETLTDEHLLIRMDRRPDDTREAMLLAGGPTWARRLATL</sequence>